<keyword evidence="4 7" id="KW-1133">Transmembrane helix</keyword>
<evidence type="ECO:0000256" key="5">
    <source>
        <dbReference type="ARBA" id="ARBA00023136"/>
    </source>
</evidence>
<feature type="transmembrane region" description="Helical" evidence="7">
    <location>
        <begin position="358"/>
        <end position="377"/>
    </location>
</feature>
<evidence type="ECO:0000256" key="1">
    <source>
        <dbReference type="ARBA" id="ARBA00004651"/>
    </source>
</evidence>
<dbReference type="GO" id="GO:0005886">
    <property type="term" value="C:plasma membrane"/>
    <property type="evidence" value="ECO:0007669"/>
    <property type="project" value="UniProtKB-SubCell"/>
</dbReference>
<evidence type="ECO:0000259" key="8">
    <source>
        <dbReference type="Pfam" id="PF02687"/>
    </source>
</evidence>
<evidence type="ECO:0000256" key="7">
    <source>
        <dbReference type="SAM" id="Phobius"/>
    </source>
</evidence>
<dbReference type="PANTHER" id="PTHR30572:SF4">
    <property type="entry name" value="ABC TRANSPORTER PERMEASE YTRF"/>
    <property type="match status" value="1"/>
</dbReference>
<gene>
    <name evidence="10" type="ORF">SAMN04488565_2110</name>
</gene>
<feature type="transmembrane region" description="Helical" evidence="7">
    <location>
        <begin position="271"/>
        <end position="296"/>
    </location>
</feature>
<dbReference type="Pfam" id="PF02687">
    <property type="entry name" value="FtsX"/>
    <property type="match status" value="1"/>
</dbReference>
<keyword evidence="5 7" id="KW-0472">Membrane</keyword>
<reference evidence="10 11" key="1">
    <citation type="submission" date="2016-10" db="EMBL/GenBank/DDBJ databases">
        <authorList>
            <person name="de Groot N.N."/>
        </authorList>
    </citation>
    <scope>NUCLEOTIDE SEQUENCE [LARGE SCALE GENOMIC DNA]</scope>
    <source>
        <strain evidence="10 11">DSM 22788</strain>
    </source>
</reference>
<comment type="similarity">
    <text evidence="6">Belongs to the ABC-4 integral membrane protein family.</text>
</comment>
<dbReference type="Proteomes" id="UP000182690">
    <property type="component" value="Unassembled WGS sequence"/>
</dbReference>
<evidence type="ECO:0000256" key="4">
    <source>
        <dbReference type="ARBA" id="ARBA00022989"/>
    </source>
</evidence>
<feature type="domain" description="ABC3 transporter permease C-terminal" evidence="8">
    <location>
        <begin position="276"/>
        <end position="383"/>
    </location>
</feature>
<feature type="domain" description="MacB-like periplasmic core" evidence="9">
    <location>
        <begin position="27"/>
        <end position="190"/>
    </location>
</feature>
<keyword evidence="2" id="KW-1003">Cell membrane</keyword>
<organism evidence="10 11">
    <name type="scientific">Leucobacter chromiiresistens</name>
    <dbReference type="NCBI Taxonomy" id="1079994"/>
    <lineage>
        <taxon>Bacteria</taxon>
        <taxon>Bacillati</taxon>
        <taxon>Actinomycetota</taxon>
        <taxon>Actinomycetes</taxon>
        <taxon>Micrococcales</taxon>
        <taxon>Microbacteriaceae</taxon>
        <taxon>Leucobacter</taxon>
    </lineage>
</organism>
<dbReference type="InterPro" id="IPR003838">
    <property type="entry name" value="ABC3_permease_C"/>
</dbReference>
<dbReference type="InterPro" id="IPR025857">
    <property type="entry name" value="MacB_PCD"/>
</dbReference>
<accession>A0A1H0ZVU0</accession>
<feature type="transmembrane region" description="Helical" evidence="7">
    <location>
        <begin position="317"/>
        <end position="346"/>
    </location>
</feature>
<feature type="transmembrane region" description="Helical" evidence="7">
    <location>
        <begin position="26"/>
        <end position="46"/>
    </location>
</feature>
<sequence length="394" mass="40036">MIASRLRSADALRLGGTGLRARPLRAVLSALGIAIGIAAMVAVVGISSSSQARLNAEFDRLGTNLLTVTAGEDLFGAETELPGSAVEAVERLPGVTDVSALARLTGVTVYRNALVDAAESKGLGVAAADLGLLSAVGGEVRKGRWLNEATARFPAVVLGAVAAERLGIVSVGLQVHIGGSSYTVVGVLDPVPLVPDIDSLALMGGHQASAELGWQGSPTALYERSTDAEVPRLRELLPSAVNPENPAGVAVSRPSDSLAARYAADQTFTGLLVGLGSIALLVGGIGVANTMIISVIERRHEIGLRRALGATRTHIRVQFLLEALILSSLGGAAGAVIGGVVTWIVAWSNDWPMSVPPALFAAAIGGTALIGAIAGLYPAIRASLLSPTAALTAV</sequence>
<dbReference type="InterPro" id="IPR050250">
    <property type="entry name" value="Macrolide_Exporter_MacB"/>
</dbReference>
<evidence type="ECO:0000259" key="9">
    <source>
        <dbReference type="Pfam" id="PF12704"/>
    </source>
</evidence>
<dbReference type="EMBL" id="FNKB01000001">
    <property type="protein sequence ID" value="SDQ31595.1"/>
    <property type="molecule type" value="Genomic_DNA"/>
</dbReference>
<evidence type="ECO:0000256" key="3">
    <source>
        <dbReference type="ARBA" id="ARBA00022692"/>
    </source>
</evidence>
<dbReference type="PANTHER" id="PTHR30572">
    <property type="entry name" value="MEMBRANE COMPONENT OF TRANSPORTER-RELATED"/>
    <property type="match status" value="1"/>
</dbReference>
<protein>
    <submittedName>
        <fullName evidence="10">Putative ABC transport system permease protein</fullName>
    </submittedName>
</protein>
<comment type="subcellular location">
    <subcellularLocation>
        <location evidence="1">Cell membrane</location>
        <topology evidence="1">Multi-pass membrane protein</topology>
    </subcellularLocation>
</comment>
<evidence type="ECO:0000313" key="10">
    <source>
        <dbReference type="EMBL" id="SDQ31595.1"/>
    </source>
</evidence>
<evidence type="ECO:0000256" key="6">
    <source>
        <dbReference type="ARBA" id="ARBA00038076"/>
    </source>
</evidence>
<keyword evidence="3 7" id="KW-0812">Transmembrane</keyword>
<evidence type="ECO:0000256" key="2">
    <source>
        <dbReference type="ARBA" id="ARBA00022475"/>
    </source>
</evidence>
<dbReference type="AlphaFoldDB" id="A0A1H0ZVU0"/>
<dbReference type="eggNOG" id="COG0577">
    <property type="taxonomic scope" value="Bacteria"/>
</dbReference>
<dbReference type="STRING" id="1079994.SAMN04488565_2110"/>
<dbReference type="Pfam" id="PF12704">
    <property type="entry name" value="MacB_PCD"/>
    <property type="match status" value="1"/>
</dbReference>
<dbReference type="OrthoDB" id="9780560at2"/>
<dbReference type="GO" id="GO:0022857">
    <property type="term" value="F:transmembrane transporter activity"/>
    <property type="evidence" value="ECO:0007669"/>
    <property type="project" value="TreeGrafter"/>
</dbReference>
<dbReference type="RefSeq" id="WP_010157158.1">
    <property type="nucleotide sequence ID" value="NZ_FNKB01000001.1"/>
</dbReference>
<proteinExistence type="inferred from homology"/>
<evidence type="ECO:0000313" key="11">
    <source>
        <dbReference type="Proteomes" id="UP000182690"/>
    </source>
</evidence>
<name>A0A1H0ZVU0_9MICO</name>